<dbReference type="InterPro" id="IPR010730">
    <property type="entry name" value="HET"/>
</dbReference>
<accession>A0A9P8CE85</accession>
<reference evidence="2" key="1">
    <citation type="journal article" date="2021" name="IMA Fungus">
        <title>Genomic characterization of three marine fungi, including Emericellopsis atlantica sp. nov. with signatures of a generalist lifestyle and marine biomass degradation.</title>
        <authorList>
            <person name="Hagestad O.C."/>
            <person name="Hou L."/>
            <person name="Andersen J.H."/>
            <person name="Hansen E.H."/>
            <person name="Altermark B."/>
            <person name="Li C."/>
            <person name="Kuhnert E."/>
            <person name="Cox R.J."/>
            <person name="Crous P.W."/>
            <person name="Spatafora J.W."/>
            <person name="Lail K."/>
            <person name="Amirebrahimi M."/>
            <person name="Lipzen A."/>
            <person name="Pangilinan J."/>
            <person name="Andreopoulos W."/>
            <person name="Hayes R.D."/>
            <person name="Ng V."/>
            <person name="Grigoriev I.V."/>
            <person name="Jackson S.A."/>
            <person name="Sutton T.D.S."/>
            <person name="Dobson A.D.W."/>
            <person name="Rama T."/>
        </authorList>
    </citation>
    <scope>NUCLEOTIDE SEQUENCE</scope>
    <source>
        <strain evidence="2">TRa3180A</strain>
    </source>
</reference>
<evidence type="ECO:0000313" key="2">
    <source>
        <dbReference type="EMBL" id="KAG9243809.1"/>
    </source>
</evidence>
<proteinExistence type="predicted"/>
<dbReference type="PANTHER" id="PTHR33112">
    <property type="entry name" value="DOMAIN PROTEIN, PUTATIVE-RELATED"/>
    <property type="match status" value="1"/>
</dbReference>
<name>A0A9P8CE85_9HELO</name>
<dbReference type="EMBL" id="MU253949">
    <property type="protein sequence ID" value="KAG9243809.1"/>
    <property type="molecule type" value="Genomic_DNA"/>
</dbReference>
<dbReference type="Pfam" id="PF06985">
    <property type="entry name" value="HET"/>
    <property type="match status" value="1"/>
</dbReference>
<dbReference type="OrthoDB" id="5125733at2759"/>
<dbReference type="Proteomes" id="UP000887226">
    <property type="component" value="Unassembled WGS sequence"/>
</dbReference>
<evidence type="ECO:0000313" key="3">
    <source>
        <dbReference type="Proteomes" id="UP000887226"/>
    </source>
</evidence>
<gene>
    <name evidence="2" type="ORF">BJ878DRAFT_388418</name>
</gene>
<feature type="non-terminal residue" evidence="2">
    <location>
        <position position="149"/>
    </location>
</feature>
<organism evidence="2 3">
    <name type="scientific">Calycina marina</name>
    <dbReference type="NCBI Taxonomy" id="1763456"/>
    <lineage>
        <taxon>Eukaryota</taxon>
        <taxon>Fungi</taxon>
        <taxon>Dikarya</taxon>
        <taxon>Ascomycota</taxon>
        <taxon>Pezizomycotina</taxon>
        <taxon>Leotiomycetes</taxon>
        <taxon>Helotiales</taxon>
        <taxon>Pezizellaceae</taxon>
        <taxon>Calycina</taxon>
    </lineage>
</organism>
<protein>
    <recommendedName>
        <fullName evidence="1">Heterokaryon incompatibility domain-containing protein</fullName>
    </recommendedName>
</protein>
<feature type="domain" description="Heterokaryon incompatibility" evidence="1">
    <location>
        <begin position="4"/>
        <end position="82"/>
    </location>
</feature>
<comment type="caution">
    <text evidence="2">The sequence shown here is derived from an EMBL/GenBank/DDBJ whole genome shotgun (WGS) entry which is preliminary data.</text>
</comment>
<dbReference type="PANTHER" id="PTHR33112:SF16">
    <property type="entry name" value="HETEROKARYON INCOMPATIBILITY DOMAIN-CONTAINING PROTEIN"/>
    <property type="match status" value="1"/>
</dbReference>
<feature type="non-terminal residue" evidence="2">
    <location>
        <position position="1"/>
    </location>
</feature>
<evidence type="ECO:0000259" key="1">
    <source>
        <dbReference type="Pfam" id="PF06985"/>
    </source>
</evidence>
<dbReference type="AlphaFoldDB" id="A0A9P8CE85"/>
<sequence length="149" mass="17120">LDILSISLTFQCAPKAAYRLGARYIWIDALCIVQDSSEDWEREASNMRSIYKLAWDNIAVASSEKANGRLLMDRIPRLSRPCKLPDSVLSGYSTEERSYIIANTTFAYLSSRYYAKSERNLSPRIVDWSQEELIWELRSLTPSETTPWG</sequence>
<keyword evidence="3" id="KW-1185">Reference proteome</keyword>